<proteinExistence type="predicted"/>
<gene>
    <name evidence="1" type="ORF">CLV59_105333</name>
</gene>
<comment type="caution">
    <text evidence="1">The sequence shown here is derived from an EMBL/GenBank/DDBJ whole genome shotgun (WGS) entry which is preliminary data.</text>
</comment>
<evidence type="ECO:0000313" key="1">
    <source>
        <dbReference type="EMBL" id="RAJ80225.1"/>
    </source>
</evidence>
<reference evidence="1 2" key="1">
    <citation type="submission" date="2018-06" db="EMBL/GenBank/DDBJ databases">
        <title>Genomic Encyclopedia of Archaeal and Bacterial Type Strains, Phase II (KMG-II): from individual species to whole genera.</title>
        <authorList>
            <person name="Goeker M."/>
        </authorList>
    </citation>
    <scope>NUCLEOTIDE SEQUENCE [LARGE SCALE GENOMIC DNA]</scope>
    <source>
        <strain evidence="1 2">DSM 29821</strain>
    </source>
</reference>
<evidence type="ECO:0000313" key="2">
    <source>
        <dbReference type="Proteomes" id="UP000249819"/>
    </source>
</evidence>
<dbReference type="AlphaFoldDB" id="A0A327VZ89"/>
<dbReference type="Proteomes" id="UP000249819">
    <property type="component" value="Unassembled WGS sequence"/>
</dbReference>
<protein>
    <submittedName>
        <fullName evidence="1">Uncharacterized protein</fullName>
    </submittedName>
</protein>
<sequence>MHTFHIPVMGLAYTIDSPIKVARFGISSVISIVEDRLVEMMRKHYYPSIHREYTPISIHETDYREKRITDYLNLVNTIVQAQVEKLRKAAFEKGSEIVKYFEMLPEDAVVKQLYRKMLQATNTTEQQDLQAILRTKIKPGAIDVNIMTKTVDPITALKGYANSDLTDSSVVFSAGMDPRLYNYLEGCTQFDADAAGIFRKKIIVKVSDYRSALIQGKYLAKKGIWVSEFRIESGLNCGGHAFATDGYLLGPILEEFKNNKPDLITSLFELYKAAILRKSGREIAVAPPLRYSVQGGIGTCEEDTFLRHQYDMDSTGWGTPFLLVPEATTVDETTLQQLCAATEKEVVLSNSSPLGARFHYLKGTSAENERLARVAKGKPGSPCTEKHLTFNTEFTAEPICTASVKYQQLKIAQLKSLGLPEEAYKRQLENVLEKECLCVGLSNAAAILYDQPFVKTMHTVTVCPGPNIVHFSKVVSLQTMTDHIYGRTNILPYDNRPHVFIAELRLYVAYLKEQLELDFLTGQLSKRMKYFTAFFQNLQDGIRYYQQQADIITTAKDKLLAQLQQALTTLEAMHTQYLEEPVPCQQ</sequence>
<name>A0A327VZ89_9BACT</name>
<dbReference type="EMBL" id="QLMA01000005">
    <property type="protein sequence ID" value="RAJ80225.1"/>
    <property type="molecule type" value="Genomic_DNA"/>
</dbReference>
<dbReference type="RefSeq" id="WP_111593232.1">
    <property type="nucleotide sequence ID" value="NZ_QLMA01000005.1"/>
</dbReference>
<dbReference type="OrthoDB" id="9811599at2"/>
<organism evidence="1 2">
    <name type="scientific">Chitinophaga dinghuensis</name>
    <dbReference type="NCBI Taxonomy" id="1539050"/>
    <lineage>
        <taxon>Bacteria</taxon>
        <taxon>Pseudomonadati</taxon>
        <taxon>Bacteroidota</taxon>
        <taxon>Chitinophagia</taxon>
        <taxon>Chitinophagales</taxon>
        <taxon>Chitinophagaceae</taxon>
        <taxon>Chitinophaga</taxon>
    </lineage>
</organism>
<accession>A0A327VZ89</accession>
<keyword evidence="2" id="KW-1185">Reference proteome</keyword>